<keyword evidence="1" id="KW-0732">Signal</keyword>
<keyword evidence="3" id="KW-1185">Reference proteome</keyword>
<dbReference type="EMBL" id="LYBM01000003">
    <property type="protein sequence ID" value="ODA35652.1"/>
    <property type="molecule type" value="Genomic_DNA"/>
</dbReference>
<dbReference type="Proteomes" id="UP000094936">
    <property type="component" value="Unassembled WGS sequence"/>
</dbReference>
<evidence type="ECO:0000256" key="1">
    <source>
        <dbReference type="SAM" id="SignalP"/>
    </source>
</evidence>
<sequence>MILLKKTVLTSTLMASLLSLPLHAATYTSSGYLAPADTRLDVGLIDGGSTVLVEGQFPFSSMGYVSMSAGSQLEGDWVISSGVGFISPFTQFINLEGDAQIISIKKQHEQEKEFGDVAIGLSIGATSYISSMFDATVTLGNVSYGGDESEAILEFGTRIHLSEHFSVGLTYMANGIYADSFKLSIRNK</sequence>
<protein>
    <recommendedName>
        <fullName evidence="4">Outer membrane protein beta-barrel domain-containing protein</fullName>
    </recommendedName>
</protein>
<proteinExistence type="predicted"/>
<feature type="signal peptide" evidence="1">
    <location>
        <begin position="1"/>
        <end position="24"/>
    </location>
</feature>
<name>A0A1C3ER00_9GAMM</name>
<gene>
    <name evidence="2" type="ORF">A8L45_03295</name>
</gene>
<dbReference type="OrthoDB" id="5814217at2"/>
<feature type="chain" id="PRO_5008673332" description="Outer membrane protein beta-barrel domain-containing protein" evidence="1">
    <location>
        <begin position="25"/>
        <end position="188"/>
    </location>
</feature>
<evidence type="ECO:0000313" key="2">
    <source>
        <dbReference type="EMBL" id="ODA35652.1"/>
    </source>
</evidence>
<comment type="caution">
    <text evidence="2">The sequence shown here is derived from an EMBL/GenBank/DDBJ whole genome shotgun (WGS) entry which is preliminary data.</text>
</comment>
<organism evidence="2 3">
    <name type="scientific">Veronia pacifica</name>
    <dbReference type="NCBI Taxonomy" id="1080227"/>
    <lineage>
        <taxon>Bacteria</taxon>
        <taxon>Pseudomonadati</taxon>
        <taxon>Pseudomonadota</taxon>
        <taxon>Gammaproteobacteria</taxon>
        <taxon>Vibrionales</taxon>
        <taxon>Vibrionaceae</taxon>
        <taxon>Veronia</taxon>
    </lineage>
</organism>
<evidence type="ECO:0008006" key="4">
    <source>
        <dbReference type="Google" id="ProtNLM"/>
    </source>
</evidence>
<dbReference type="STRING" id="1080227.A8L45_03295"/>
<reference evidence="2 3" key="1">
    <citation type="submission" date="2016-05" db="EMBL/GenBank/DDBJ databases">
        <title>Genomic Taxonomy of the Vibrionaceae.</title>
        <authorList>
            <person name="Gomez-Gil B."/>
            <person name="Enciso-Ibarra J."/>
        </authorList>
    </citation>
    <scope>NUCLEOTIDE SEQUENCE [LARGE SCALE GENOMIC DNA]</scope>
    <source>
        <strain evidence="2 3">CAIM 1920</strain>
    </source>
</reference>
<dbReference type="AlphaFoldDB" id="A0A1C3ER00"/>
<evidence type="ECO:0000313" key="3">
    <source>
        <dbReference type="Proteomes" id="UP000094936"/>
    </source>
</evidence>
<accession>A0A1C3ER00</accession>
<dbReference type="RefSeq" id="WP_068899186.1">
    <property type="nucleotide sequence ID" value="NZ_JBHUIF010000020.1"/>
</dbReference>